<name>A0A0M2Q2V8_PROHO</name>
<accession>A0A0M2Q2V8</accession>
<dbReference type="PANTHER" id="PTHR46438">
    <property type="entry name" value="ALPHA/BETA-HYDROLASES SUPERFAMILY PROTEIN"/>
    <property type="match status" value="1"/>
</dbReference>
<dbReference type="PRINTS" id="PR00111">
    <property type="entry name" value="ABHYDROLASE"/>
</dbReference>
<keyword evidence="3" id="KW-1185">Reference proteome</keyword>
<evidence type="ECO:0000259" key="1">
    <source>
        <dbReference type="Pfam" id="PF00561"/>
    </source>
</evidence>
<dbReference type="Gene3D" id="3.40.50.1820">
    <property type="entry name" value="alpha/beta hydrolase"/>
    <property type="match status" value="1"/>
</dbReference>
<feature type="domain" description="AB hydrolase-1" evidence="1">
    <location>
        <begin position="36"/>
        <end position="282"/>
    </location>
</feature>
<dbReference type="eggNOG" id="COG2267">
    <property type="taxonomic scope" value="Bacteria"/>
</dbReference>
<evidence type="ECO:0000313" key="3">
    <source>
        <dbReference type="Proteomes" id="UP000034681"/>
    </source>
</evidence>
<dbReference type="PANTHER" id="PTHR46438:SF2">
    <property type="entry name" value="ALPHA_BETA-HYDROLASES SUPERFAMILY PROTEIN"/>
    <property type="match status" value="1"/>
</dbReference>
<dbReference type="STRING" id="317619.GCA_000332315_03745"/>
<dbReference type="SUPFAM" id="SSF53474">
    <property type="entry name" value="alpha/beta-Hydrolases"/>
    <property type="match status" value="1"/>
</dbReference>
<keyword evidence="2" id="KW-0378">Hydrolase</keyword>
<dbReference type="Pfam" id="PF00561">
    <property type="entry name" value="Abhydrolase_1"/>
    <property type="match status" value="1"/>
</dbReference>
<dbReference type="AlphaFoldDB" id="A0A0M2Q2V8"/>
<organism evidence="2 3">
    <name type="scientific">Prochlorothrix hollandica PCC 9006 = CALU 1027</name>
    <dbReference type="NCBI Taxonomy" id="317619"/>
    <lineage>
        <taxon>Bacteria</taxon>
        <taxon>Bacillati</taxon>
        <taxon>Cyanobacteriota</taxon>
        <taxon>Cyanophyceae</taxon>
        <taxon>Prochlorotrichales</taxon>
        <taxon>Prochlorotrichaceae</taxon>
        <taxon>Prochlorothrix</taxon>
    </lineage>
</organism>
<sequence length="306" mass="33830">MVSMHVLTSPLPSQIWQWRGHGVHYVRVGQSHGSRPPLVLIHGFGASTDHWKKNLADLQQDFEVWAIDLLGFGRSAKPTADYGGVLWRDQLRDFIAAHLDRPPVLVGNSLGGYAALCTAAAYPESVAGVVLLNSAGPFTPATPPPEPTVLQRLFKTLRGAILRQPWVAGLIFLNVRRRATVRKTLLKVYLDPSAVTEELIDDIIRPAYDPGALQVFASVFKAGGQGATVDQLLQQMQCPLLTLWGEGDPWMNVGDRSQNFQQYYGDRLTTHFLPAGHCPHDEIPQQVDDLIRDWVKTHLLAGVRLG</sequence>
<dbReference type="GO" id="GO:0016787">
    <property type="term" value="F:hydrolase activity"/>
    <property type="evidence" value="ECO:0007669"/>
    <property type="project" value="UniProtKB-KW"/>
</dbReference>
<dbReference type="Proteomes" id="UP000034681">
    <property type="component" value="Unassembled WGS sequence"/>
</dbReference>
<evidence type="ECO:0000313" key="2">
    <source>
        <dbReference type="EMBL" id="KKJ01299.1"/>
    </source>
</evidence>
<dbReference type="InterPro" id="IPR000073">
    <property type="entry name" value="AB_hydrolase_1"/>
</dbReference>
<comment type="caution">
    <text evidence="2">The sequence shown here is derived from an EMBL/GenBank/DDBJ whole genome shotgun (WGS) entry which is preliminary data.</text>
</comment>
<dbReference type="EMBL" id="AJTX02000002">
    <property type="protein sequence ID" value="KKJ01299.1"/>
    <property type="molecule type" value="Genomic_DNA"/>
</dbReference>
<dbReference type="InterPro" id="IPR029058">
    <property type="entry name" value="AB_hydrolase_fold"/>
</dbReference>
<proteinExistence type="predicted"/>
<reference evidence="2" key="1">
    <citation type="submission" date="2012-04" db="EMBL/GenBank/DDBJ databases">
        <authorList>
            <person name="Borisov I.G."/>
            <person name="Ivanikova N.V."/>
            <person name="Pinevich A.V."/>
        </authorList>
    </citation>
    <scope>NUCLEOTIDE SEQUENCE</scope>
    <source>
        <strain evidence="2">CALU 1027</strain>
    </source>
</reference>
<protein>
    <submittedName>
        <fullName evidence="2">Alpha/beta hydrolase</fullName>
    </submittedName>
</protein>
<gene>
    <name evidence="2" type="ORF">PROH_02755</name>
</gene>
<dbReference type="OrthoDB" id="9780765at2"/>